<dbReference type="EMBL" id="CADEAL010002313">
    <property type="protein sequence ID" value="CAB1439616.1"/>
    <property type="molecule type" value="Genomic_DNA"/>
</dbReference>
<organism evidence="2 3">
    <name type="scientific">Pleuronectes platessa</name>
    <name type="common">European plaice</name>
    <dbReference type="NCBI Taxonomy" id="8262"/>
    <lineage>
        <taxon>Eukaryota</taxon>
        <taxon>Metazoa</taxon>
        <taxon>Chordata</taxon>
        <taxon>Craniata</taxon>
        <taxon>Vertebrata</taxon>
        <taxon>Euteleostomi</taxon>
        <taxon>Actinopterygii</taxon>
        <taxon>Neopterygii</taxon>
        <taxon>Teleostei</taxon>
        <taxon>Neoteleostei</taxon>
        <taxon>Acanthomorphata</taxon>
        <taxon>Carangaria</taxon>
        <taxon>Pleuronectiformes</taxon>
        <taxon>Pleuronectoidei</taxon>
        <taxon>Pleuronectidae</taxon>
        <taxon>Pleuronectes</taxon>
    </lineage>
</organism>
<sequence length="71" mass="7718">MEPWSDTPGSQEENSEDVHQENEIRRCLGLPRIAPCHCRFPGYTGIGIVSQRGDISATAAAPRPHSSTVIS</sequence>
<evidence type="ECO:0000256" key="1">
    <source>
        <dbReference type="SAM" id="MobiDB-lite"/>
    </source>
</evidence>
<gene>
    <name evidence="2" type="ORF">PLEPLA_LOCUS27396</name>
</gene>
<proteinExistence type="predicted"/>
<protein>
    <submittedName>
        <fullName evidence="2">Uncharacterized protein</fullName>
    </submittedName>
</protein>
<evidence type="ECO:0000313" key="3">
    <source>
        <dbReference type="Proteomes" id="UP001153269"/>
    </source>
</evidence>
<evidence type="ECO:0000313" key="2">
    <source>
        <dbReference type="EMBL" id="CAB1439616.1"/>
    </source>
</evidence>
<comment type="caution">
    <text evidence="2">The sequence shown here is derived from an EMBL/GenBank/DDBJ whole genome shotgun (WGS) entry which is preliminary data.</text>
</comment>
<dbReference type="AlphaFoldDB" id="A0A9N7YVU7"/>
<keyword evidence="3" id="KW-1185">Reference proteome</keyword>
<feature type="region of interest" description="Disordered" evidence="1">
    <location>
        <begin position="1"/>
        <end position="22"/>
    </location>
</feature>
<dbReference type="Proteomes" id="UP001153269">
    <property type="component" value="Unassembled WGS sequence"/>
</dbReference>
<accession>A0A9N7YVU7</accession>
<reference evidence="2" key="1">
    <citation type="submission" date="2020-03" db="EMBL/GenBank/DDBJ databases">
        <authorList>
            <person name="Weist P."/>
        </authorList>
    </citation>
    <scope>NUCLEOTIDE SEQUENCE</scope>
</reference>
<name>A0A9N7YVU7_PLEPL</name>